<evidence type="ECO:0000313" key="3">
    <source>
        <dbReference type="Proteomes" id="UP001187315"/>
    </source>
</evidence>
<feature type="compositionally biased region" description="Polar residues" evidence="1">
    <location>
        <begin position="51"/>
        <end position="66"/>
    </location>
</feature>
<feature type="region of interest" description="Disordered" evidence="1">
    <location>
        <begin position="42"/>
        <end position="66"/>
    </location>
</feature>
<protein>
    <submittedName>
        <fullName evidence="2">Uncharacterized protein</fullName>
    </submittedName>
</protein>
<dbReference type="EMBL" id="JAVHJS010000008">
    <property type="protein sequence ID" value="KAK2850388.1"/>
    <property type="molecule type" value="Genomic_DNA"/>
</dbReference>
<keyword evidence="3" id="KW-1185">Reference proteome</keyword>
<dbReference type="Proteomes" id="UP001187315">
    <property type="component" value="Unassembled WGS sequence"/>
</dbReference>
<comment type="caution">
    <text evidence="2">The sequence shown here is derived from an EMBL/GenBank/DDBJ whole genome shotgun (WGS) entry which is preliminary data.</text>
</comment>
<dbReference type="AlphaFoldDB" id="A0AA88N3Q4"/>
<accession>A0AA88N3Q4</accession>
<evidence type="ECO:0000313" key="2">
    <source>
        <dbReference type="EMBL" id="KAK2850388.1"/>
    </source>
</evidence>
<reference evidence="2" key="1">
    <citation type="submission" date="2023-08" db="EMBL/GenBank/DDBJ databases">
        <title>Pelteobagrus vachellii genome.</title>
        <authorList>
            <person name="Liu H."/>
        </authorList>
    </citation>
    <scope>NUCLEOTIDE SEQUENCE</scope>
    <source>
        <strain evidence="2">PRFRI_2022a</strain>
        <tissue evidence="2">Muscle</tissue>
    </source>
</reference>
<evidence type="ECO:0000256" key="1">
    <source>
        <dbReference type="SAM" id="MobiDB-lite"/>
    </source>
</evidence>
<proteinExistence type="predicted"/>
<name>A0AA88N3Q4_TACVA</name>
<gene>
    <name evidence="2" type="ORF">Q7C36_009171</name>
</gene>
<sequence length="66" mass="7768">MLEEHHQCQQCRINKRIPRLPYWPISAQEEVLRFKNRPEFEGRGGAVSPERNLQSDNCSRNSVLMS</sequence>
<organism evidence="2 3">
    <name type="scientific">Tachysurus vachellii</name>
    <name type="common">Darkbarbel catfish</name>
    <name type="synonym">Pelteobagrus vachellii</name>
    <dbReference type="NCBI Taxonomy" id="175792"/>
    <lineage>
        <taxon>Eukaryota</taxon>
        <taxon>Metazoa</taxon>
        <taxon>Chordata</taxon>
        <taxon>Craniata</taxon>
        <taxon>Vertebrata</taxon>
        <taxon>Euteleostomi</taxon>
        <taxon>Actinopterygii</taxon>
        <taxon>Neopterygii</taxon>
        <taxon>Teleostei</taxon>
        <taxon>Ostariophysi</taxon>
        <taxon>Siluriformes</taxon>
        <taxon>Bagridae</taxon>
        <taxon>Tachysurus</taxon>
    </lineage>
</organism>